<evidence type="ECO:0000313" key="1">
    <source>
        <dbReference type="EMBL" id="CAF4155164.1"/>
    </source>
</evidence>
<dbReference type="InterPro" id="IPR036397">
    <property type="entry name" value="RNaseH_sf"/>
</dbReference>
<comment type="caution">
    <text evidence="1">The sequence shown here is derived from an EMBL/GenBank/DDBJ whole genome shotgun (WGS) entry which is preliminary data.</text>
</comment>
<dbReference type="AlphaFoldDB" id="A0A8S2RBV5"/>
<feature type="non-terminal residue" evidence="1">
    <location>
        <position position="1"/>
    </location>
</feature>
<evidence type="ECO:0000313" key="2">
    <source>
        <dbReference type="Proteomes" id="UP000681967"/>
    </source>
</evidence>
<gene>
    <name evidence="1" type="ORF">BYL167_LOCUS21741</name>
</gene>
<feature type="non-terminal residue" evidence="1">
    <location>
        <position position="69"/>
    </location>
</feature>
<organism evidence="1 2">
    <name type="scientific">Rotaria magnacalcarata</name>
    <dbReference type="NCBI Taxonomy" id="392030"/>
    <lineage>
        <taxon>Eukaryota</taxon>
        <taxon>Metazoa</taxon>
        <taxon>Spiralia</taxon>
        <taxon>Gnathifera</taxon>
        <taxon>Rotifera</taxon>
        <taxon>Eurotatoria</taxon>
        <taxon>Bdelloidea</taxon>
        <taxon>Philodinida</taxon>
        <taxon>Philodinidae</taxon>
        <taxon>Rotaria</taxon>
    </lineage>
</organism>
<dbReference type="Proteomes" id="UP000681967">
    <property type="component" value="Unassembled WGS sequence"/>
</dbReference>
<protein>
    <submittedName>
        <fullName evidence="1">Uncharacterized protein</fullName>
    </submittedName>
</protein>
<name>A0A8S2RBV5_9BILA</name>
<reference evidence="1" key="1">
    <citation type="submission" date="2021-02" db="EMBL/GenBank/DDBJ databases">
        <authorList>
            <person name="Nowell W R."/>
        </authorList>
    </citation>
    <scope>NUCLEOTIDE SEQUENCE</scope>
</reference>
<proteinExistence type="predicted"/>
<dbReference type="EMBL" id="CAJOBH010010145">
    <property type="protein sequence ID" value="CAF4155164.1"/>
    <property type="molecule type" value="Genomic_DNA"/>
</dbReference>
<dbReference type="Gene3D" id="3.30.420.10">
    <property type="entry name" value="Ribonuclease H-like superfamily/Ribonuclease H"/>
    <property type="match status" value="1"/>
</dbReference>
<sequence>MYNSQNQRIWAASRDEADENGGINVKQKFPQKVMVWLGVCSKGVTPLVIFDPGTVDHTEYIQKVLPVAL</sequence>
<accession>A0A8S2RBV5</accession>
<dbReference type="GO" id="GO:0003676">
    <property type="term" value="F:nucleic acid binding"/>
    <property type="evidence" value="ECO:0007669"/>
    <property type="project" value="InterPro"/>
</dbReference>